<comment type="caution">
    <text evidence="1">The sequence shown here is derived from an EMBL/GenBank/DDBJ whole genome shotgun (WGS) entry which is preliminary data.</text>
</comment>
<gene>
    <name evidence="1" type="ORF">ACZ11_03915</name>
</gene>
<reference evidence="2" key="1">
    <citation type="submission" date="2015-07" db="EMBL/GenBank/DDBJ databases">
        <authorList>
            <consortium name="Consortium for Microbial Forensics and Genomics (microFORGE)"/>
            <person name="Knight B.M."/>
            <person name="Roberts D.P."/>
            <person name="Lin D."/>
            <person name="Hari K."/>
            <person name="Fletcher J."/>
            <person name="Melcher U."/>
            <person name="Blagden T."/>
            <person name="Winegar R.A."/>
        </authorList>
    </citation>
    <scope>NUCLEOTIDE SEQUENCE [LARGE SCALE GENOMIC DNA]</scope>
    <source>
        <strain evidence="2">DSM 23493</strain>
    </source>
</reference>
<organism evidence="1 2">
    <name type="scientific">Lysinibacillus xylanilyticus</name>
    <dbReference type="NCBI Taxonomy" id="582475"/>
    <lineage>
        <taxon>Bacteria</taxon>
        <taxon>Bacillati</taxon>
        <taxon>Bacillota</taxon>
        <taxon>Bacilli</taxon>
        <taxon>Bacillales</taxon>
        <taxon>Bacillaceae</taxon>
        <taxon>Lysinibacillus</taxon>
    </lineage>
</organism>
<evidence type="ECO:0000313" key="2">
    <source>
        <dbReference type="Proteomes" id="UP000037326"/>
    </source>
</evidence>
<name>A0A0K9F9W0_9BACI</name>
<evidence type="ECO:0000313" key="1">
    <source>
        <dbReference type="EMBL" id="KMY31409.1"/>
    </source>
</evidence>
<dbReference type="AlphaFoldDB" id="A0A0K9F9W0"/>
<accession>A0A0K9F9W0</accession>
<protein>
    <submittedName>
        <fullName evidence="1">Uncharacterized protein</fullName>
    </submittedName>
</protein>
<dbReference type="Proteomes" id="UP000037326">
    <property type="component" value="Unassembled WGS sequence"/>
</dbReference>
<dbReference type="EMBL" id="LFXJ01000005">
    <property type="protein sequence ID" value="KMY31409.1"/>
    <property type="molecule type" value="Genomic_DNA"/>
</dbReference>
<dbReference type="PATRIC" id="fig|582475.4.peg.189"/>
<proteinExistence type="predicted"/>
<sequence>MSYKTVAKEFGIDHSMIRRWASGKRLQKCHSRRILLLFAIWLLINNTWKCFGVTNGFKGMLRSEVKPISYSHFFVKDF</sequence>